<dbReference type="Proteomes" id="UP001348369">
    <property type="component" value="Chromosome"/>
</dbReference>
<protein>
    <submittedName>
        <fullName evidence="1">Uncharacterized protein</fullName>
    </submittedName>
</protein>
<dbReference type="EMBL" id="CP109109">
    <property type="protein sequence ID" value="WSC02860.1"/>
    <property type="molecule type" value="Genomic_DNA"/>
</dbReference>
<evidence type="ECO:0000313" key="1">
    <source>
        <dbReference type="EMBL" id="WSC02860.1"/>
    </source>
</evidence>
<organism evidence="1 2">
    <name type="scientific">Streptomyces scopuliridis</name>
    <dbReference type="NCBI Taxonomy" id="452529"/>
    <lineage>
        <taxon>Bacteria</taxon>
        <taxon>Bacillati</taxon>
        <taxon>Actinomycetota</taxon>
        <taxon>Actinomycetes</taxon>
        <taxon>Kitasatosporales</taxon>
        <taxon>Streptomycetaceae</taxon>
        <taxon>Streptomyces</taxon>
    </lineage>
</organism>
<accession>A0ACD4ZXC1</accession>
<proteinExistence type="predicted"/>
<keyword evidence="2" id="KW-1185">Reference proteome</keyword>
<name>A0ACD4ZXC1_9ACTN</name>
<evidence type="ECO:0000313" key="2">
    <source>
        <dbReference type="Proteomes" id="UP001348369"/>
    </source>
</evidence>
<reference evidence="1" key="1">
    <citation type="submission" date="2022-10" db="EMBL/GenBank/DDBJ databases">
        <title>The complete genomes of actinobacterial strains from the NBC collection.</title>
        <authorList>
            <person name="Joergensen T.S."/>
            <person name="Alvarez Arevalo M."/>
            <person name="Sterndorff E.B."/>
            <person name="Faurdal D."/>
            <person name="Vuksanovic O."/>
            <person name="Mourched A.-S."/>
            <person name="Charusanti P."/>
            <person name="Shaw S."/>
            <person name="Blin K."/>
            <person name="Weber T."/>
        </authorList>
    </citation>
    <scope>NUCLEOTIDE SEQUENCE</scope>
    <source>
        <strain evidence="1">NBC 01771</strain>
    </source>
</reference>
<sequence>MTRMWTPGGDTRRPLAPRVATPREPVAPPASAAPSYGAGRRAWTPAPSRRPSMEARFDARQDSRHEDLADDVRGRAELAEWARLAQLLVAAAPGTGYDLDTDDSRGFAPAATRQPPQQGPPPLRDLWKR</sequence>
<gene>
    <name evidence="1" type="ORF">OG835_41790</name>
</gene>